<comment type="caution">
    <text evidence="1">The sequence shown here is derived from an EMBL/GenBank/DDBJ whole genome shotgun (WGS) entry which is preliminary data.</text>
</comment>
<dbReference type="EMBL" id="BMAU01021387">
    <property type="protein sequence ID" value="GFY28849.1"/>
    <property type="molecule type" value="Genomic_DNA"/>
</dbReference>
<sequence>MERNSMEIFVVFGSADCILLRFGREALNGIGGDPKSVRKLRSGDLLIETASAVQSKSFLMAKTFNSTLTVTPHKSLNSSRGVTSEPDLLCASETEILEGLSDQGVTQVRRITIKKDSTCLPTKHIILTFYSLKLPATIKAGYLNCKYIPKLLCCFQCQRFGHSQTSGRGQLTCSRCASAGHSSTDCILEPKCINCSQSHASESKLCPKWKLEKQIQEIKTNKNISYSEARKLIVPQLSETYAQVIKPTAISTTTQTDPNVTKIVCPPLQCLSPISVTFSSMPVVFTSFSSTQTHLLPSTSTIIPTIQSEYLLPISIPTTTTTSPGNNLNTSASPLETETRFLTTSNKFAAL</sequence>
<evidence type="ECO:0000313" key="2">
    <source>
        <dbReference type="Proteomes" id="UP000887159"/>
    </source>
</evidence>
<organism evidence="1 2">
    <name type="scientific">Trichonephila clavipes</name>
    <name type="common">Golden silk orbweaver</name>
    <name type="synonym">Nephila clavipes</name>
    <dbReference type="NCBI Taxonomy" id="2585209"/>
    <lineage>
        <taxon>Eukaryota</taxon>
        <taxon>Metazoa</taxon>
        <taxon>Ecdysozoa</taxon>
        <taxon>Arthropoda</taxon>
        <taxon>Chelicerata</taxon>
        <taxon>Arachnida</taxon>
        <taxon>Araneae</taxon>
        <taxon>Araneomorphae</taxon>
        <taxon>Entelegynae</taxon>
        <taxon>Araneoidea</taxon>
        <taxon>Nephilidae</taxon>
        <taxon>Trichonephila</taxon>
    </lineage>
</organism>
<dbReference type="AlphaFoldDB" id="A0A8X7BFN7"/>
<keyword evidence="2" id="KW-1185">Reference proteome</keyword>
<dbReference type="Proteomes" id="UP000887159">
    <property type="component" value="Unassembled WGS sequence"/>
</dbReference>
<protein>
    <recommendedName>
        <fullName evidence="3">CCHC-type domain-containing protein</fullName>
    </recommendedName>
</protein>
<reference evidence="1" key="1">
    <citation type="submission" date="2020-08" db="EMBL/GenBank/DDBJ databases">
        <title>Multicomponent nature underlies the extraordinary mechanical properties of spider dragline silk.</title>
        <authorList>
            <person name="Kono N."/>
            <person name="Nakamura H."/>
            <person name="Mori M."/>
            <person name="Yoshida Y."/>
            <person name="Ohtoshi R."/>
            <person name="Malay A.D."/>
            <person name="Moran D.A.P."/>
            <person name="Tomita M."/>
            <person name="Numata K."/>
            <person name="Arakawa K."/>
        </authorList>
    </citation>
    <scope>NUCLEOTIDE SEQUENCE</scope>
</reference>
<name>A0A8X7BFN7_TRICX</name>
<proteinExistence type="predicted"/>
<evidence type="ECO:0008006" key="3">
    <source>
        <dbReference type="Google" id="ProtNLM"/>
    </source>
</evidence>
<gene>
    <name evidence="1" type="primary">AVEN_87401_1</name>
    <name evidence="1" type="ORF">TNCV_4719821</name>
</gene>
<evidence type="ECO:0000313" key="1">
    <source>
        <dbReference type="EMBL" id="GFY28849.1"/>
    </source>
</evidence>
<accession>A0A8X7BFN7</accession>